<reference evidence="1 2" key="1">
    <citation type="journal article" date="2019" name="Emerg. Microbes Infect.">
        <title>Comprehensive subspecies identification of 175 nontuberculous mycobacteria species based on 7547 genomic profiles.</title>
        <authorList>
            <person name="Matsumoto Y."/>
            <person name="Kinjo T."/>
            <person name="Motooka D."/>
            <person name="Nabeya D."/>
            <person name="Jung N."/>
            <person name="Uechi K."/>
            <person name="Horii T."/>
            <person name="Iida T."/>
            <person name="Fujita J."/>
            <person name="Nakamura S."/>
        </authorList>
    </citation>
    <scope>NUCLEOTIDE SEQUENCE [LARGE SCALE GENOMIC DNA]</scope>
    <source>
        <strain evidence="1 2">JCM 13573</strain>
    </source>
</reference>
<protein>
    <submittedName>
        <fullName evidence="1">Uncharacterized protein</fullName>
    </submittedName>
</protein>
<name>A0ABQ1BGJ1_9MYCO</name>
<proteinExistence type="predicted"/>
<organism evidence="1 2">
    <name type="scientific">Mycobacterium kubicae</name>
    <dbReference type="NCBI Taxonomy" id="120959"/>
    <lineage>
        <taxon>Bacteria</taxon>
        <taxon>Bacillati</taxon>
        <taxon>Actinomycetota</taxon>
        <taxon>Actinomycetes</taxon>
        <taxon>Mycobacteriales</taxon>
        <taxon>Mycobacteriaceae</taxon>
        <taxon>Mycobacterium</taxon>
        <taxon>Mycobacterium simiae complex</taxon>
    </lineage>
</organism>
<evidence type="ECO:0000313" key="1">
    <source>
        <dbReference type="EMBL" id="GFG62830.1"/>
    </source>
</evidence>
<accession>A0ABQ1BGJ1</accession>
<gene>
    <name evidence="1" type="ORF">MKUB_03200</name>
</gene>
<comment type="caution">
    <text evidence="1">The sequence shown here is derived from an EMBL/GenBank/DDBJ whole genome shotgun (WGS) entry which is preliminary data.</text>
</comment>
<sequence>MTTMHTHHQAPRGATVKETTAMVATTALPSTTSTANAPARLCQGANAGCGEAKTTAVCWG</sequence>
<dbReference type="Proteomes" id="UP000465306">
    <property type="component" value="Unassembled WGS sequence"/>
</dbReference>
<keyword evidence="2" id="KW-1185">Reference proteome</keyword>
<dbReference type="EMBL" id="BLKU01000001">
    <property type="protein sequence ID" value="GFG62830.1"/>
    <property type="molecule type" value="Genomic_DNA"/>
</dbReference>
<evidence type="ECO:0000313" key="2">
    <source>
        <dbReference type="Proteomes" id="UP000465306"/>
    </source>
</evidence>